<feature type="compositionally biased region" description="Low complexity" evidence="7">
    <location>
        <begin position="931"/>
        <end position="943"/>
    </location>
</feature>
<dbReference type="SMART" id="SM00049">
    <property type="entry name" value="DEP"/>
    <property type="match status" value="1"/>
</dbReference>
<dbReference type="Gene3D" id="3.80.10.10">
    <property type="entry name" value="Ribonuclease Inhibitor"/>
    <property type="match status" value="2"/>
</dbReference>
<comment type="similarity">
    <text evidence="2">Belongs to the STK11IP family.</text>
</comment>
<evidence type="ECO:0000256" key="5">
    <source>
        <dbReference type="ARBA" id="ARBA00022614"/>
    </source>
</evidence>
<keyword evidence="5" id="KW-0433">Leucine-rich repeat</keyword>
<evidence type="ECO:0000256" key="1">
    <source>
        <dbReference type="ARBA" id="ARBA00004496"/>
    </source>
</evidence>
<keyword evidence="4" id="KW-0963">Cytoplasm</keyword>
<dbReference type="InterPro" id="IPR032675">
    <property type="entry name" value="LRR_dom_sf"/>
</dbReference>
<feature type="region of interest" description="Disordered" evidence="7">
    <location>
        <begin position="884"/>
        <end position="948"/>
    </location>
</feature>
<accession>A0A6P8HB94</accession>
<keyword evidence="6" id="KW-0677">Repeat</keyword>
<feature type="compositionally biased region" description="Low complexity" evidence="7">
    <location>
        <begin position="901"/>
        <end position="916"/>
    </location>
</feature>
<comment type="subcellular location">
    <subcellularLocation>
        <location evidence="1">Cytoplasm</location>
    </subcellularLocation>
</comment>
<name>A0A6P8HB94_ACTTE</name>
<evidence type="ECO:0000313" key="9">
    <source>
        <dbReference type="Proteomes" id="UP000515163"/>
    </source>
</evidence>
<dbReference type="InterPro" id="IPR001611">
    <property type="entry name" value="Leu-rich_rpt"/>
</dbReference>
<dbReference type="InterPro" id="IPR036390">
    <property type="entry name" value="WH_DNA-bd_sf"/>
</dbReference>
<dbReference type="OrthoDB" id="7451790at2759"/>
<dbReference type="Pfam" id="PF15904">
    <property type="entry name" value="LIP1"/>
    <property type="match status" value="1"/>
</dbReference>
<dbReference type="InterPro" id="IPR031782">
    <property type="entry name" value="LIP1_N"/>
</dbReference>
<evidence type="ECO:0000256" key="7">
    <source>
        <dbReference type="SAM" id="MobiDB-lite"/>
    </source>
</evidence>
<dbReference type="GO" id="GO:0035556">
    <property type="term" value="P:intracellular signal transduction"/>
    <property type="evidence" value="ECO:0007669"/>
    <property type="project" value="InterPro"/>
</dbReference>
<dbReference type="InParanoid" id="A0A6P8HB94"/>
<dbReference type="PROSITE" id="PS51450">
    <property type="entry name" value="LRR"/>
    <property type="match status" value="3"/>
</dbReference>
<dbReference type="Pfam" id="PF13855">
    <property type="entry name" value="LRR_8"/>
    <property type="match status" value="1"/>
</dbReference>
<feature type="region of interest" description="Disordered" evidence="7">
    <location>
        <begin position="749"/>
        <end position="772"/>
    </location>
</feature>
<dbReference type="RefSeq" id="XP_031549947.1">
    <property type="nucleotide sequence ID" value="XM_031694087.1"/>
</dbReference>
<evidence type="ECO:0000256" key="6">
    <source>
        <dbReference type="ARBA" id="ARBA00022737"/>
    </source>
</evidence>
<feature type="compositionally biased region" description="Polar residues" evidence="7">
    <location>
        <begin position="885"/>
        <end position="894"/>
    </location>
</feature>
<reference evidence="10" key="1">
    <citation type="submission" date="2025-08" db="UniProtKB">
        <authorList>
            <consortium name="RefSeq"/>
        </authorList>
    </citation>
    <scope>IDENTIFICATION</scope>
    <source>
        <tissue evidence="10">Tentacle</tissue>
    </source>
</reference>
<dbReference type="InterPro" id="IPR000591">
    <property type="entry name" value="DEP_dom"/>
</dbReference>
<dbReference type="GeneID" id="116287408"/>
<evidence type="ECO:0000313" key="10">
    <source>
        <dbReference type="RefSeq" id="XP_031549947.1"/>
    </source>
</evidence>
<dbReference type="FunCoup" id="A0A6P8HB94">
    <property type="interactions" value="1686"/>
</dbReference>
<feature type="compositionally biased region" description="Low complexity" evidence="7">
    <location>
        <begin position="409"/>
        <end position="419"/>
    </location>
</feature>
<sequence>MQESSGDELLRKLSTILRKHEDTILRGESKLCLTTTSVVYLNRCFEQLHSGNNGQTEAGLCYSKSSSPCVAYLHDLTKKALSLKLIPGPSARFDTLLSISHFKNVQYLEVKKVPLGYILGLQSLRKQLKGLTCMRSAFALNEIFICCGGDLSSTNVAWQHLREVNLSYNSIDHLDDSVKVLPAIEVLNLSHNNIASPEEEDCWQFLTGLQYLNLGYNQLNKVPSLPAVSITRFQLKILILRNNNIQDLRGIQHFGLLETLDVSNNCIASFQELFPLAHLHNLSALHLSGNPLCFYDDYRVQAVSCLSPVPHQGDMYLDNQKLSPLEKSFVGCSVQPASLLSYLPSQPSVLSPRNLRTAADSESVPRPESPQGYVDQPLVVAPAEKRKKKVRKLKARQISINKDVDEGESASSSTSSPVERSLEHSQDIERLKKARDLGGAHWLPAVNTVLHGENRSSASKTSSYQDIDIDNESDISNTSPYLVSQEHVTEMNLPSSRKSSSNESYQSDKDMDIDNKNDVSNISPYVMSQEPVALVMNLSSSQKSSSNESYQSDDGINQPFLVTLKALHLPNEEQEDEDDRDLLVTITEHFIRERGYFDGKVTCKLEIGSLVAANLEKSGDGEIVVHLKFDYLSRKRKERYYIMEDRGSAEQLIELLFPMIMSNEEAKNVVISEHLQCLKCSAYFTEQTSKPRDQHICPDCGSIQIIEVNPVEKSRDPMIDNHEEKLPMDRRTDVTTGNTWLNEAQKMPELIPQKEDSPTVFPQPDSYTYSKDNDINEKQDLLKSAKESTDTKVYAINNTKGYKINDSAKVKDLSLEKKDFNTELNGTDFPKKKENRNSYTINKTVGYVVYEKKNDYLGKSASPTRTSALSNSLKDSESKYFMSKSMDTSGTKSALQRRVIDSPISLKTSSSKPSTLETDSSLPRQEITPETKPTTPSQPKIPQSSPPAQPNVFVNLFSKLSNKMSGPLLGSSLNNGGPTPSISSSLCYEIPPDEFKECDHRLKLYFEVSLFTGGAGEVLSCLIKAPVVVYGDTEETCAVLVISNMAVYICKLVETAGLSADECLSLISSHSLDHLQYVDFSFGCQTFRLEFNGESPACYTFNVRDKNRCEAFLHLLIKSANLHRGSQELEPLKTTRSNPQTLAHIRSQVLGIQEKNLCAVGERFLEQLNHFTEPPLIKDRKSLLRSYPACFVGKEFIDWLIRYGEVTTRQEGVELAQDLVEGGVIEHVSKENRFEDKEQFYRFTANDSKAERSASTGEDGSPRNIEMTASDIDTHLSAFIMGYKIQDINKPLGDLKPVTIIVTRTHIALAEQNPQWPFPRYLETAPTVSGPQFHCIAKYKMTDVASLEFFSDSPCHNAIVISEEDGPLECADSYVLIKTETSDSLSSIVKAIREPWEEQFGVELQTTFIPSLARDTI</sequence>
<dbReference type="SUPFAM" id="SSF52075">
    <property type="entry name" value="Outer arm dynein light chain 1"/>
    <property type="match status" value="1"/>
</dbReference>
<dbReference type="Pfam" id="PF23142">
    <property type="entry name" value="PH_PLEKHM2"/>
    <property type="match status" value="1"/>
</dbReference>
<dbReference type="KEGG" id="aten:116287408"/>
<feature type="compositionally biased region" description="Polar residues" evidence="7">
    <location>
        <begin position="492"/>
        <end position="505"/>
    </location>
</feature>
<evidence type="ECO:0000256" key="2">
    <source>
        <dbReference type="ARBA" id="ARBA00008771"/>
    </source>
</evidence>
<feature type="region of interest" description="Disordered" evidence="7">
    <location>
        <begin position="453"/>
        <end position="519"/>
    </location>
</feature>
<gene>
    <name evidence="10" type="primary">LOC116287408</name>
</gene>
<feature type="domain" description="DEP" evidence="8">
    <location>
        <begin position="1177"/>
        <end position="1245"/>
    </location>
</feature>
<evidence type="ECO:0000259" key="8">
    <source>
        <dbReference type="PROSITE" id="PS50186"/>
    </source>
</evidence>
<feature type="compositionally biased region" description="Basic and acidic residues" evidence="7">
    <location>
        <begin position="506"/>
        <end position="517"/>
    </location>
</feature>
<dbReference type="InterPro" id="IPR057288">
    <property type="entry name" value="PH_PLEKHM2"/>
</dbReference>
<dbReference type="InterPro" id="IPR036388">
    <property type="entry name" value="WH-like_DNA-bd_sf"/>
</dbReference>
<dbReference type="PROSITE" id="PS50186">
    <property type="entry name" value="DEP"/>
    <property type="match status" value="1"/>
</dbReference>
<organism evidence="9 10">
    <name type="scientific">Actinia tenebrosa</name>
    <name type="common">Australian red waratah sea anemone</name>
    <dbReference type="NCBI Taxonomy" id="6105"/>
    <lineage>
        <taxon>Eukaryota</taxon>
        <taxon>Metazoa</taxon>
        <taxon>Cnidaria</taxon>
        <taxon>Anthozoa</taxon>
        <taxon>Hexacorallia</taxon>
        <taxon>Actiniaria</taxon>
        <taxon>Actiniidae</taxon>
        <taxon>Actinia</taxon>
    </lineage>
</organism>
<feature type="compositionally biased region" description="Polar residues" evidence="7">
    <location>
        <begin position="455"/>
        <end position="465"/>
    </location>
</feature>
<dbReference type="PANTHER" id="PTHR15454">
    <property type="entry name" value="NISCHARIN RELATED"/>
    <property type="match status" value="1"/>
</dbReference>
<dbReference type="Proteomes" id="UP000515163">
    <property type="component" value="Unplaced"/>
</dbReference>
<dbReference type="CDD" id="cd04371">
    <property type="entry name" value="DEP"/>
    <property type="match status" value="1"/>
</dbReference>
<feature type="region of interest" description="Disordered" evidence="7">
    <location>
        <begin position="354"/>
        <end position="380"/>
    </location>
</feature>
<protein>
    <recommendedName>
        <fullName evidence="3">Serine/threonine-protein kinase 11-interacting protein</fullName>
    </recommendedName>
</protein>
<dbReference type="GO" id="GO:0005737">
    <property type="term" value="C:cytoplasm"/>
    <property type="evidence" value="ECO:0007669"/>
    <property type="project" value="UniProtKB-SubCell"/>
</dbReference>
<evidence type="ECO:0000256" key="3">
    <source>
        <dbReference type="ARBA" id="ARBA00020683"/>
    </source>
</evidence>
<feature type="region of interest" description="Disordered" evidence="7">
    <location>
        <begin position="403"/>
        <end position="427"/>
    </location>
</feature>
<keyword evidence="9" id="KW-1185">Reference proteome</keyword>
<dbReference type="SUPFAM" id="SSF46785">
    <property type="entry name" value="Winged helix' DNA-binding domain"/>
    <property type="match status" value="1"/>
</dbReference>
<dbReference type="Pfam" id="PF25624">
    <property type="entry name" value="PH_S11IP_C"/>
    <property type="match status" value="1"/>
</dbReference>
<dbReference type="InterPro" id="IPR057676">
    <property type="entry name" value="PH_S11IP_C"/>
</dbReference>
<dbReference type="PANTHER" id="PTHR15454:SF69">
    <property type="entry name" value="SERINE_THREONINE-PROTEIN KINASE 11-INTERACTING PROTEIN"/>
    <property type="match status" value="1"/>
</dbReference>
<evidence type="ECO:0000256" key="4">
    <source>
        <dbReference type="ARBA" id="ARBA00022490"/>
    </source>
</evidence>
<dbReference type="InterPro" id="IPR057292">
    <property type="entry name" value="PH_S11IP"/>
</dbReference>
<dbReference type="Pfam" id="PF25357">
    <property type="entry name" value="PH_S11IP"/>
    <property type="match status" value="1"/>
</dbReference>
<proteinExistence type="inferred from homology"/>
<dbReference type="Pfam" id="PF00610">
    <property type="entry name" value="DEP"/>
    <property type="match status" value="1"/>
</dbReference>
<dbReference type="Gene3D" id="1.10.10.10">
    <property type="entry name" value="Winged helix-like DNA-binding domain superfamily/Winged helix DNA-binding domain"/>
    <property type="match status" value="1"/>
</dbReference>